<proteinExistence type="predicted"/>
<dbReference type="Gene3D" id="4.10.60.10">
    <property type="entry name" value="Zinc finger, CCHC-type"/>
    <property type="match status" value="1"/>
</dbReference>
<gene>
    <name evidence="5" type="primary">LOC102800906</name>
</gene>
<dbReference type="RefSeq" id="XP_006813341.1">
    <property type="nucleotide sequence ID" value="XM_006813278.1"/>
</dbReference>
<dbReference type="InterPro" id="IPR001878">
    <property type="entry name" value="Znf_CCHC"/>
</dbReference>
<name>A0ABM0M000_SACKO</name>
<reference evidence="5" key="1">
    <citation type="submission" date="2025-08" db="UniProtKB">
        <authorList>
            <consortium name="RefSeq"/>
        </authorList>
    </citation>
    <scope>IDENTIFICATION</scope>
    <source>
        <tissue evidence="5">Testes</tissue>
    </source>
</reference>
<sequence>MWKICKQLGHTERICENRKCFKCGENGHIARHCYNSVRDFTEKKAVVGEFESNEENNGTPMKTSLKRTNDTGDENARKPDNEYDSDGMDETEDLGFENAEEAADCSRPDLASHNLHLSDNETTVKDDQRKRVTKKQSNKSKLSTTVKRQHDSSTENEAGTPQSHRRKK</sequence>
<organism evidence="4 5">
    <name type="scientific">Saccoglossus kowalevskii</name>
    <name type="common">Acorn worm</name>
    <dbReference type="NCBI Taxonomy" id="10224"/>
    <lineage>
        <taxon>Eukaryota</taxon>
        <taxon>Metazoa</taxon>
        <taxon>Hemichordata</taxon>
        <taxon>Enteropneusta</taxon>
        <taxon>Harrimaniidae</taxon>
        <taxon>Saccoglossus</taxon>
    </lineage>
</organism>
<dbReference type="GeneID" id="102800906"/>
<dbReference type="Pfam" id="PF00098">
    <property type="entry name" value="zf-CCHC"/>
    <property type="match status" value="1"/>
</dbReference>
<keyword evidence="1" id="KW-0863">Zinc-finger</keyword>
<evidence type="ECO:0000259" key="3">
    <source>
        <dbReference type="PROSITE" id="PS50158"/>
    </source>
</evidence>
<evidence type="ECO:0000256" key="1">
    <source>
        <dbReference type="PROSITE-ProRule" id="PRU00047"/>
    </source>
</evidence>
<evidence type="ECO:0000313" key="5">
    <source>
        <dbReference type="RefSeq" id="XP_006813341.1"/>
    </source>
</evidence>
<keyword evidence="1" id="KW-0862">Zinc</keyword>
<feature type="compositionally biased region" description="Acidic residues" evidence="2">
    <location>
        <begin position="82"/>
        <end position="103"/>
    </location>
</feature>
<evidence type="ECO:0000313" key="4">
    <source>
        <dbReference type="Proteomes" id="UP000694865"/>
    </source>
</evidence>
<protein>
    <submittedName>
        <fullName evidence="5">Uncharacterized protein LOC102800906</fullName>
    </submittedName>
</protein>
<accession>A0ABM0M000</accession>
<keyword evidence="4" id="KW-1185">Reference proteome</keyword>
<feature type="compositionally biased region" description="Basic and acidic residues" evidence="2">
    <location>
        <begin position="116"/>
        <end position="130"/>
    </location>
</feature>
<dbReference type="Proteomes" id="UP000694865">
    <property type="component" value="Unplaced"/>
</dbReference>
<dbReference type="SUPFAM" id="SSF57756">
    <property type="entry name" value="Retrovirus zinc finger-like domains"/>
    <property type="match status" value="1"/>
</dbReference>
<feature type="region of interest" description="Disordered" evidence="2">
    <location>
        <begin position="49"/>
        <end position="168"/>
    </location>
</feature>
<dbReference type="SMART" id="SM00343">
    <property type="entry name" value="ZnF_C2HC"/>
    <property type="match status" value="2"/>
</dbReference>
<feature type="compositionally biased region" description="Basic and acidic residues" evidence="2">
    <location>
        <begin position="67"/>
        <end position="81"/>
    </location>
</feature>
<dbReference type="PROSITE" id="PS50158">
    <property type="entry name" value="ZF_CCHC"/>
    <property type="match status" value="1"/>
</dbReference>
<dbReference type="InterPro" id="IPR036875">
    <property type="entry name" value="Znf_CCHC_sf"/>
</dbReference>
<feature type="domain" description="CCHC-type" evidence="3">
    <location>
        <begin position="18"/>
        <end position="33"/>
    </location>
</feature>
<keyword evidence="1" id="KW-0479">Metal-binding</keyword>
<evidence type="ECO:0000256" key="2">
    <source>
        <dbReference type="SAM" id="MobiDB-lite"/>
    </source>
</evidence>